<proteinExistence type="predicted"/>
<name>A0ABV5RSE4_9ACTN</name>
<reference evidence="1 2" key="1">
    <citation type="submission" date="2024-09" db="EMBL/GenBank/DDBJ databases">
        <authorList>
            <person name="Sun Q."/>
            <person name="Mori K."/>
        </authorList>
    </citation>
    <scope>NUCLEOTIDE SEQUENCE [LARGE SCALE GENOMIC DNA]</scope>
    <source>
        <strain evidence="1 2">JCM 3143</strain>
    </source>
</reference>
<protein>
    <submittedName>
        <fullName evidence="1">Uncharacterized protein</fullName>
    </submittedName>
</protein>
<organism evidence="1 2">
    <name type="scientific">Nonomuraea helvata</name>
    <dbReference type="NCBI Taxonomy" id="37484"/>
    <lineage>
        <taxon>Bacteria</taxon>
        <taxon>Bacillati</taxon>
        <taxon>Actinomycetota</taxon>
        <taxon>Actinomycetes</taxon>
        <taxon>Streptosporangiales</taxon>
        <taxon>Streptosporangiaceae</taxon>
        <taxon>Nonomuraea</taxon>
    </lineage>
</organism>
<gene>
    <name evidence="1" type="ORF">ACFFSA_03740</name>
</gene>
<evidence type="ECO:0000313" key="2">
    <source>
        <dbReference type="Proteomes" id="UP001589532"/>
    </source>
</evidence>
<dbReference type="EMBL" id="JBHMBW010000002">
    <property type="protein sequence ID" value="MFB9622183.1"/>
    <property type="molecule type" value="Genomic_DNA"/>
</dbReference>
<dbReference type="RefSeq" id="WP_345001654.1">
    <property type="nucleotide sequence ID" value="NZ_BAAAXV010000009.1"/>
</dbReference>
<comment type="caution">
    <text evidence="1">The sequence shown here is derived from an EMBL/GenBank/DDBJ whole genome shotgun (WGS) entry which is preliminary data.</text>
</comment>
<keyword evidence="2" id="KW-1185">Reference proteome</keyword>
<accession>A0ABV5RSE4</accession>
<evidence type="ECO:0000313" key="1">
    <source>
        <dbReference type="EMBL" id="MFB9622183.1"/>
    </source>
</evidence>
<dbReference type="Proteomes" id="UP001589532">
    <property type="component" value="Unassembled WGS sequence"/>
</dbReference>
<sequence length="41" mass="4581">MSVQPVPAWSRNLNARAVRRPKLHSTDTGLAALPISVLWDR</sequence>